<dbReference type="GO" id="GO:0000976">
    <property type="term" value="F:transcription cis-regulatory region binding"/>
    <property type="evidence" value="ECO:0007669"/>
    <property type="project" value="TreeGrafter"/>
</dbReference>
<evidence type="ECO:0000256" key="3">
    <source>
        <dbReference type="PROSITE-ProRule" id="PRU01091"/>
    </source>
</evidence>
<dbReference type="PANTHER" id="PTHR48111">
    <property type="entry name" value="REGULATOR OF RPOS"/>
    <property type="match status" value="1"/>
</dbReference>
<dbReference type="InterPro" id="IPR011006">
    <property type="entry name" value="CheY-like_superfamily"/>
</dbReference>
<evidence type="ECO:0000256" key="2">
    <source>
        <dbReference type="PROSITE-ProRule" id="PRU00169"/>
    </source>
</evidence>
<name>A0A1H6FHK0_THEAL</name>
<feature type="domain" description="OmpR/PhoB-type" evidence="5">
    <location>
        <begin position="119"/>
        <end position="218"/>
    </location>
</feature>
<dbReference type="InterPro" id="IPR001867">
    <property type="entry name" value="OmpR/PhoB-type_DNA-bd"/>
</dbReference>
<dbReference type="Pfam" id="PF00486">
    <property type="entry name" value="Trans_reg_C"/>
    <property type="match status" value="1"/>
</dbReference>
<keyword evidence="7" id="KW-1185">Reference proteome</keyword>
<evidence type="ECO:0000313" key="7">
    <source>
        <dbReference type="Proteomes" id="UP000222056"/>
    </source>
</evidence>
<dbReference type="STRING" id="29539.SAMN02745716_0160"/>
<organism evidence="6 7">
    <name type="scientific">Thermoleophilum album</name>
    <dbReference type="NCBI Taxonomy" id="29539"/>
    <lineage>
        <taxon>Bacteria</taxon>
        <taxon>Bacillati</taxon>
        <taxon>Actinomycetota</taxon>
        <taxon>Thermoleophilia</taxon>
        <taxon>Thermoleophilales</taxon>
        <taxon>Thermoleophilaceae</taxon>
        <taxon>Thermoleophilum</taxon>
    </lineage>
</organism>
<dbReference type="PANTHER" id="PTHR48111:SF50">
    <property type="entry name" value="KDP OPERON TRANSCRIPTIONAL REGULATORY PROTEIN KDPE"/>
    <property type="match status" value="1"/>
</dbReference>
<feature type="DNA-binding region" description="OmpR/PhoB-type" evidence="3">
    <location>
        <begin position="119"/>
        <end position="218"/>
    </location>
</feature>
<feature type="modified residue" description="4-aspartylphosphate" evidence="2">
    <location>
        <position position="47"/>
    </location>
</feature>
<dbReference type="SMART" id="SM00448">
    <property type="entry name" value="REC"/>
    <property type="match status" value="1"/>
</dbReference>
<evidence type="ECO:0000256" key="1">
    <source>
        <dbReference type="ARBA" id="ARBA00023125"/>
    </source>
</evidence>
<dbReference type="EMBL" id="FNWJ01000001">
    <property type="protein sequence ID" value="SEH10311.1"/>
    <property type="molecule type" value="Genomic_DNA"/>
</dbReference>
<feature type="domain" description="Response regulatory" evidence="4">
    <location>
        <begin position="1"/>
        <end position="111"/>
    </location>
</feature>
<keyword evidence="1 3" id="KW-0238">DNA-binding</keyword>
<dbReference type="GO" id="GO:0000156">
    <property type="term" value="F:phosphorelay response regulator activity"/>
    <property type="evidence" value="ECO:0007669"/>
    <property type="project" value="TreeGrafter"/>
</dbReference>
<accession>A0A1H6FHK0</accession>
<evidence type="ECO:0000259" key="4">
    <source>
        <dbReference type="PROSITE" id="PS50110"/>
    </source>
</evidence>
<keyword evidence="2" id="KW-0597">Phosphoprotein</keyword>
<proteinExistence type="predicted"/>
<evidence type="ECO:0000313" key="6">
    <source>
        <dbReference type="EMBL" id="SEH10311.1"/>
    </source>
</evidence>
<dbReference type="AlphaFoldDB" id="A0A1H6FHK0"/>
<dbReference type="InterPro" id="IPR039420">
    <property type="entry name" value="WalR-like"/>
</dbReference>
<dbReference type="Gene3D" id="6.10.250.690">
    <property type="match status" value="1"/>
</dbReference>
<evidence type="ECO:0000259" key="5">
    <source>
        <dbReference type="PROSITE" id="PS51755"/>
    </source>
</evidence>
<dbReference type="Pfam" id="PF00072">
    <property type="entry name" value="Response_reg"/>
    <property type="match status" value="1"/>
</dbReference>
<dbReference type="Gene3D" id="1.10.10.10">
    <property type="entry name" value="Winged helix-like DNA-binding domain superfamily/Winged helix DNA-binding domain"/>
    <property type="match status" value="1"/>
</dbReference>
<dbReference type="GO" id="GO:0032993">
    <property type="term" value="C:protein-DNA complex"/>
    <property type="evidence" value="ECO:0007669"/>
    <property type="project" value="TreeGrafter"/>
</dbReference>
<dbReference type="InterPro" id="IPR036388">
    <property type="entry name" value="WH-like_DNA-bd_sf"/>
</dbReference>
<dbReference type="Gene3D" id="3.40.50.2300">
    <property type="match status" value="1"/>
</dbReference>
<dbReference type="GO" id="GO:0006355">
    <property type="term" value="P:regulation of DNA-templated transcription"/>
    <property type="evidence" value="ECO:0007669"/>
    <property type="project" value="InterPro"/>
</dbReference>
<sequence>MVDDEPHLRRALAVILGNAGFAVRAVGDAEGALAECAARPPDLVLLDLMLPDRRGPALCSELRRICDRPIVVLSGLDAEREKVEALQRGADDYVTKPFSSAELVARLNAVLRRALPEPERVVSVGPVEIDLGRHRLLKHGRLVHLTRTEWRLIEELARVPGALVLHEDLLRAIWGARSREQGHLLRVHIARLRAKLEEDPQRPRVVVNEPGLGYRLGID</sequence>
<dbReference type="PROSITE" id="PS51755">
    <property type="entry name" value="OMPR_PHOB"/>
    <property type="match status" value="1"/>
</dbReference>
<dbReference type="GO" id="GO:0005829">
    <property type="term" value="C:cytosol"/>
    <property type="evidence" value="ECO:0007669"/>
    <property type="project" value="TreeGrafter"/>
</dbReference>
<dbReference type="SMART" id="SM00862">
    <property type="entry name" value="Trans_reg_C"/>
    <property type="match status" value="1"/>
</dbReference>
<dbReference type="Proteomes" id="UP000222056">
    <property type="component" value="Unassembled WGS sequence"/>
</dbReference>
<dbReference type="SUPFAM" id="SSF52172">
    <property type="entry name" value="CheY-like"/>
    <property type="match status" value="1"/>
</dbReference>
<dbReference type="InterPro" id="IPR001789">
    <property type="entry name" value="Sig_transdc_resp-reg_receiver"/>
</dbReference>
<gene>
    <name evidence="6" type="ORF">SAMN02745716_0160</name>
</gene>
<dbReference type="PROSITE" id="PS50110">
    <property type="entry name" value="RESPONSE_REGULATORY"/>
    <property type="match status" value="1"/>
</dbReference>
<reference evidence="7" key="1">
    <citation type="submission" date="2016-10" db="EMBL/GenBank/DDBJ databases">
        <authorList>
            <person name="Varghese N."/>
            <person name="Submissions S."/>
        </authorList>
    </citation>
    <scope>NUCLEOTIDE SEQUENCE [LARGE SCALE GENOMIC DNA]</scope>
    <source>
        <strain evidence="7">ATCC 35263</strain>
    </source>
</reference>
<protein>
    <submittedName>
        <fullName evidence="6">Two-component system, OmpR family, KDP operon response regulator KdpE</fullName>
    </submittedName>
</protein>
<dbReference type="CDD" id="cd00383">
    <property type="entry name" value="trans_reg_C"/>
    <property type="match status" value="1"/>
</dbReference>